<keyword evidence="8" id="KW-1185">Reference proteome</keyword>
<dbReference type="AlphaFoldDB" id="A0A163XQT9"/>
<sequence length="664" mass="72528">MAEQRKRVSPYLEWAVLTEFAYLPGEWFWVLLELDGPAEVLARSVMRSGLDQVIRIPAVYQEAPPSLRGADLTCCMAIARREALSAFVSGKVSRGDAKQFASLLSSINRIELGTPTTNLFERTEPIEQSLLAASPSRRAIVAIIDDGLAFAHERFRFQDGRSRVKYFWNQDDHTNTGRPAGFGWGRELQENEINQLLASCTHTGLLDEDEFYRLAGQNLAARRAKHGTHVMDIACGLDPKHAVPEDPNLPYIIGVQLPKWVTEETSGAFLTPNVYAAISYVLSRADQISAAEGTGPIPVVINLSYGTIAGPHDGTSQLEAAIDQLIASRTAPLRVVLPAGNHYLARCHALVELSQASVPGQLPKRLRWRVQPDNKANSFMELWLPKQATEKSQPEIAIRITTPTNQRSPWIGANQNWQWRISGQLRFFAKYYTAVGERSQILLAMAPTADLAMPSLTAPSGTWLIELKNKGVATTVDVWVQRGDTPFGYPLSGRQSRLEDENYVRFDLAGRPEQDDRGSSPVRRESTINALATGTHAIVVGAYLRSDKAVSEYSGAGGRTTTNGASPIRSPDVSAVGDESPVHRNLLAAGTRSGSVVMMNGTSVAAPQVTRLISELMISQLACDRLDVQRIAKTGDTKAPGPGSPLAVRIGAGRLDRCGRPNRP</sequence>
<evidence type="ECO:0000256" key="2">
    <source>
        <dbReference type="ARBA" id="ARBA00022670"/>
    </source>
</evidence>
<gene>
    <name evidence="7" type="ORF">A4A58_15805</name>
</gene>
<dbReference type="PRINTS" id="PR00723">
    <property type="entry name" value="SUBTILISIN"/>
</dbReference>
<dbReference type="Gene3D" id="3.40.50.200">
    <property type="entry name" value="Peptidase S8/S53 domain"/>
    <property type="match status" value="1"/>
</dbReference>
<evidence type="ECO:0000313" key="8">
    <source>
        <dbReference type="Proteomes" id="UP000076574"/>
    </source>
</evidence>
<keyword evidence="4" id="KW-0720">Serine protease</keyword>
<dbReference type="InterPro" id="IPR015500">
    <property type="entry name" value="Peptidase_S8_subtilisin-rel"/>
</dbReference>
<dbReference type="SUPFAM" id="SSF52743">
    <property type="entry name" value="Subtilisin-like"/>
    <property type="match status" value="1"/>
</dbReference>
<feature type="domain" description="Peptidase S8/S53" evidence="6">
    <location>
        <begin position="525"/>
        <end position="616"/>
    </location>
</feature>
<dbReference type="Gene3D" id="2.60.120.1290">
    <property type="match status" value="1"/>
</dbReference>
<protein>
    <recommendedName>
        <fullName evidence="6">Peptidase S8/S53 domain-containing protein</fullName>
    </recommendedName>
</protein>
<dbReference type="Proteomes" id="UP000076574">
    <property type="component" value="Unassembled WGS sequence"/>
</dbReference>
<keyword evidence="3" id="KW-0378">Hydrolase</keyword>
<evidence type="ECO:0000256" key="4">
    <source>
        <dbReference type="ARBA" id="ARBA00022825"/>
    </source>
</evidence>
<dbReference type="STRING" id="943830.A4A58_15805"/>
<evidence type="ECO:0000256" key="5">
    <source>
        <dbReference type="SAM" id="MobiDB-lite"/>
    </source>
</evidence>
<dbReference type="InterPro" id="IPR036852">
    <property type="entry name" value="Peptidase_S8/S53_dom_sf"/>
</dbReference>
<evidence type="ECO:0000256" key="1">
    <source>
        <dbReference type="ARBA" id="ARBA00011073"/>
    </source>
</evidence>
<comment type="caution">
    <text evidence="7">The sequence shown here is derived from an EMBL/GenBank/DDBJ whole genome shotgun (WGS) entry which is preliminary data.</text>
</comment>
<feature type="region of interest" description="Disordered" evidence="5">
    <location>
        <begin position="553"/>
        <end position="579"/>
    </location>
</feature>
<name>A0A163XQT9_9BRAD</name>
<evidence type="ECO:0000259" key="6">
    <source>
        <dbReference type="Pfam" id="PF00082"/>
    </source>
</evidence>
<evidence type="ECO:0000313" key="7">
    <source>
        <dbReference type="EMBL" id="KZD21235.1"/>
    </source>
</evidence>
<accession>A0A163XQT9</accession>
<dbReference type="EMBL" id="LVYV01000053">
    <property type="protein sequence ID" value="KZD21235.1"/>
    <property type="molecule type" value="Genomic_DNA"/>
</dbReference>
<dbReference type="GO" id="GO:0006508">
    <property type="term" value="P:proteolysis"/>
    <property type="evidence" value="ECO:0007669"/>
    <property type="project" value="UniProtKB-KW"/>
</dbReference>
<dbReference type="PANTHER" id="PTHR43806:SF11">
    <property type="entry name" value="CEREVISIN-RELATED"/>
    <property type="match status" value="1"/>
</dbReference>
<proteinExistence type="inferred from homology"/>
<comment type="similarity">
    <text evidence="1">Belongs to the peptidase S8 family.</text>
</comment>
<dbReference type="InterPro" id="IPR050131">
    <property type="entry name" value="Peptidase_S8_subtilisin-like"/>
</dbReference>
<dbReference type="OrthoDB" id="8010691at2"/>
<evidence type="ECO:0000256" key="3">
    <source>
        <dbReference type="ARBA" id="ARBA00022801"/>
    </source>
</evidence>
<dbReference type="Pfam" id="PF00082">
    <property type="entry name" value="Peptidase_S8"/>
    <property type="match status" value="1"/>
</dbReference>
<dbReference type="RefSeq" id="WP_068737329.1">
    <property type="nucleotide sequence ID" value="NZ_LVYV01000053.1"/>
</dbReference>
<keyword evidence="2" id="KW-0645">Protease</keyword>
<organism evidence="7 8">
    <name type="scientific">Tardiphaga robiniae</name>
    <dbReference type="NCBI Taxonomy" id="943830"/>
    <lineage>
        <taxon>Bacteria</taxon>
        <taxon>Pseudomonadati</taxon>
        <taxon>Pseudomonadota</taxon>
        <taxon>Alphaproteobacteria</taxon>
        <taxon>Hyphomicrobiales</taxon>
        <taxon>Nitrobacteraceae</taxon>
        <taxon>Tardiphaga</taxon>
    </lineage>
</organism>
<dbReference type="InterPro" id="IPR000209">
    <property type="entry name" value="Peptidase_S8/S53_dom"/>
</dbReference>
<reference evidence="7 8" key="1">
    <citation type="submission" date="2016-03" db="EMBL/GenBank/DDBJ databases">
        <title>Microsymbionts genomes from the relict species Vavilovia formosa (Stev.) Fed.</title>
        <authorList>
            <person name="Kopat V."/>
            <person name="Chirak E."/>
            <person name="Kimeklis A."/>
            <person name="Andronov E."/>
        </authorList>
    </citation>
    <scope>NUCLEOTIDE SEQUENCE [LARGE SCALE GENOMIC DNA]</scope>
    <source>
        <strain evidence="7 8">Vaf07</strain>
    </source>
</reference>
<dbReference type="PANTHER" id="PTHR43806">
    <property type="entry name" value="PEPTIDASE S8"/>
    <property type="match status" value="1"/>
</dbReference>
<dbReference type="GO" id="GO:0004252">
    <property type="term" value="F:serine-type endopeptidase activity"/>
    <property type="evidence" value="ECO:0007669"/>
    <property type="project" value="InterPro"/>
</dbReference>